<feature type="domain" description="OmpR/PhoB-type" evidence="9">
    <location>
        <begin position="125"/>
        <end position="223"/>
    </location>
</feature>
<dbReference type="InterPro" id="IPR039420">
    <property type="entry name" value="WalR-like"/>
</dbReference>
<reference evidence="11" key="1">
    <citation type="submission" date="2015-12" db="EMBL/GenBank/DDBJ databases">
        <authorList>
            <person name="Lauer A."/>
            <person name="Humrighouse B."/>
            <person name="Loparev V."/>
            <person name="Shewmaker P.L."/>
            <person name="Whitney A.M."/>
            <person name="McLaughlin R.W."/>
        </authorList>
    </citation>
    <scope>NUCLEOTIDE SEQUENCE [LARGE SCALE GENOMIC DNA]</scope>
    <source>
        <strain evidence="11">LMG 26678</strain>
    </source>
</reference>
<dbReference type="PROSITE" id="PS50110">
    <property type="entry name" value="RESPONSE_REGULATORY"/>
    <property type="match status" value="1"/>
</dbReference>
<dbReference type="Pfam" id="PF00072">
    <property type="entry name" value="Response_reg"/>
    <property type="match status" value="1"/>
</dbReference>
<dbReference type="Proteomes" id="UP000067523">
    <property type="component" value="Chromosome"/>
</dbReference>
<accession>A0A0U2VUT8</accession>
<feature type="domain" description="Response regulatory" evidence="8">
    <location>
        <begin position="3"/>
        <end position="116"/>
    </location>
</feature>
<dbReference type="SUPFAM" id="SSF52172">
    <property type="entry name" value="CheY-like"/>
    <property type="match status" value="1"/>
</dbReference>
<evidence type="ECO:0000259" key="8">
    <source>
        <dbReference type="PROSITE" id="PS50110"/>
    </source>
</evidence>
<dbReference type="AlphaFoldDB" id="A0A0U2VUT8"/>
<evidence type="ECO:0000256" key="4">
    <source>
        <dbReference type="ARBA" id="ARBA00023125"/>
    </source>
</evidence>
<keyword evidence="11" id="KW-1185">Reference proteome</keyword>
<dbReference type="STRING" id="118060.ATZ35_13355"/>
<keyword evidence="5" id="KW-0804">Transcription</keyword>
<dbReference type="Gene3D" id="1.10.10.10">
    <property type="entry name" value="Winged helix-like DNA-binding domain superfamily/Winged helix DNA-binding domain"/>
    <property type="match status" value="1"/>
</dbReference>
<dbReference type="GO" id="GO:0006355">
    <property type="term" value="P:regulation of DNA-templated transcription"/>
    <property type="evidence" value="ECO:0007669"/>
    <property type="project" value="InterPro"/>
</dbReference>
<keyword evidence="4 7" id="KW-0238">DNA-binding</keyword>
<dbReference type="EMBL" id="CP013655">
    <property type="protein sequence ID" value="ALS38095.1"/>
    <property type="molecule type" value="Genomic_DNA"/>
</dbReference>
<dbReference type="SUPFAM" id="SSF46894">
    <property type="entry name" value="C-terminal effector domain of the bipartite response regulators"/>
    <property type="match status" value="1"/>
</dbReference>
<proteinExistence type="predicted"/>
<dbReference type="InterPro" id="IPR016032">
    <property type="entry name" value="Sig_transdc_resp-reg_C-effctor"/>
</dbReference>
<sequence length="230" mass="26419">MLKILLVEDDEILSDSILEILSEIGEITQIYDGAEALYEGERGIYDLIVLDLMLPTMSGEQVLTALRKKSIYTPVLILTAKDGLEDKVNGFKNGGDDYLTKPFHREELLLRVQALARRSLGMNGKNELVIGPLCLELDNRQASFKGNEITLQGKEFDLLHYLMQNQGRIITKDQLFDRIWGFQSDTTLTVVEVYMSNLRKNLKPWEIDRWIKTLRNVGYLFEVPEDVKHE</sequence>
<dbReference type="SMART" id="SM00862">
    <property type="entry name" value="Trans_reg_C"/>
    <property type="match status" value="1"/>
</dbReference>
<evidence type="ECO:0000256" key="7">
    <source>
        <dbReference type="PROSITE-ProRule" id="PRU01091"/>
    </source>
</evidence>
<evidence type="ECO:0000313" key="11">
    <source>
        <dbReference type="Proteomes" id="UP000067523"/>
    </source>
</evidence>
<dbReference type="InterPro" id="IPR001789">
    <property type="entry name" value="Sig_transdc_resp-reg_receiver"/>
</dbReference>
<evidence type="ECO:0000256" key="6">
    <source>
        <dbReference type="PROSITE-ProRule" id="PRU00169"/>
    </source>
</evidence>
<dbReference type="CDD" id="cd00383">
    <property type="entry name" value="trans_reg_C"/>
    <property type="match status" value="1"/>
</dbReference>
<evidence type="ECO:0000256" key="5">
    <source>
        <dbReference type="ARBA" id="ARBA00023163"/>
    </source>
</evidence>
<keyword evidence="1 6" id="KW-0597">Phosphoprotein</keyword>
<dbReference type="GO" id="GO:0032993">
    <property type="term" value="C:protein-DNA complex"/>
    <property type="evidence" value="ECO:0007669"/>
    <property type="project" value="TreeGrafter"/>
</dbReference>
<dbReference type="Gene3D" id="3.40.50.2300">
    <property type="match status" value="1"/>
</dbReference>
<evidence type="ECO:0000256" key="2">
    <source>
        <dbReference type="ARBA" id="ARBA00023012"/>
    </source>
</evidence>
<feature type="modified residue" description="4-aspartylphosphate" evidence="6">
    <location>
        <position position="51"/>
    </location>
</feature>
<dbReference type="Gene3D" id="6.10.250.690">
    <property type="match status" value="1"/>
</dbReference>
<protein>
    <submittedName>
        <fullName evidence="10">Two-component system response regulator</fullName>
    </submittedName>
</protein>
<dbReference type="InterPro" id="IPR036388">
    <property type="entry name" value="WH-like_DNA-bd_sf"/>
</dbReference>
<dbReference type="InterPro" id="IPR011006">
    <property type="entry name" value="CheY-like_superfamily"/>
</dbReference>
<keyword evidence="2" id="KW-0902">Two-component regulatory system</keyword>
<dbReference type="GO" id="GO:0000156">
    <property type="term" value="F:phosphorelay response regulator activity"/>
    <property type="evidence" value="ECO:0007669"/>
    <property type="project" value="TreeGrafter"/>
</dbReference>
<dbReference type="KEGG" id="erx:ATZ35_13355"/>
<name>A0A0U2VUT8_9ENTE</name>
<evidence type="ECO:0000313" key="10">
    <source>
        <dbReference type="EMBL" id="ALS38095.1"/>
    </source>
</evidence>
<dbReference type="Pfam" id="PF00486">
    <property type="entry name" value="Trans_reg_C"/>
    <property type="match status" value="1"/>
</dbReference>
<dbReference type="RefSeq" id="WP_208930495.1">
    <property type="nucleotide sequence ID" value="NZ_CP013655.1"/>
</dbReference>
<organism evidence="10 11">
    <name type="scientific">Enterococcus rotai</name>
    <dbReference type="NCBI Taxonomy" id="118060"/>
    <lineage>
        <taxon>Bacteria</taxon>
        <taxon>Bacillati</taxon>
        <taxon>Bacillota</taxon>
        <taxon>Bacilli</taxon>
        <taxon>Lactobacillales</taxon>
        <taxon>Enterococcaceae</taxon>
        <taxon>Enterococcus</taxon>
    </lineage>
</organism>
<dbReference type="InterPro" id="IPR001867">
    <property type="entry name" value="OmpR/PhoB-type_DNA-bd"/>
</dbReference>
<evidence type="ECO:0000259" key="9">
    <source>
        <dbReference type="PROSITE" id="PS51755"/>
    </source>
</evidence>
<dbReference type="SMART" id="SM00448">
    <property type="entry name" value="REC"/>
    <property type="match status" value="1"/>
</dbReference>
<dbReference type="PROSITE" id="PS51755">
    <property type="entry name" value="OMPR_PHOB"/>
    <property type="match status" value="1"/>
</dbReference>
<dbReference type="PANTHER" id="PTHR48111:SF22">
    <property type="entry name" value="REGULATOR OF RPOS"/>
    <property type="match status" value="1"/>
</dbReference>
<dbReference type="GO" id="GO:0000976">
    <property type="term" value="F:transcription cis-regulatory region binding"/>
    <property type="evidence" value="ECO:0007669"/>
    <property type="project" value="TreeGrafter"/>
</dbReference>
<gene>
    <name evidence="10" type="ORF">ATZ35_13355</name>
</gene>
<feature type="DNA-binding region" description="OmpR/PhoB-type" evidence="7">
    <location>
        <begin position="125"/>
        <end position="223"/>
    </location>
</feature>
<dbReference type="GO" id="GO:0005829">
    <property type="term" value="C:cytosol"/>
    <property type="evidence" value="ECO:0007669"/>
    <property type="project" value="TreeGrafter"/>
</dbReference>
<evidence type="ECO:0000256" key="3">
    <source>
        <dbReference type="ARBA" id="ARBA00023015"/>
    </source>
</evidence>
<keyword evidence="3" id="KW-0805">Transcription regulation</keyword>
<evidence type="ECO:0000256" key="1">
    <source>
        <dbReference type="ARBA" id="ARBA00022553"/>
    </source>
</evidence>
<dbReference type="PANTHER" id="PTHR48111">
    <property type="entry name" value="REGULATOR OF RPOS"/>
    <property type="match status" value="1"/>
</dbReference>